<dbReference type="PIRSF" id="PIRSF006648">
    <property type="entry name" value="DrrB"/>
    <property type="match status" value="1"/>
</dbReference>
<feature type="transmembrane region" description="Helical" evidence="5">
    <location>
        <begin position="178"/>
        <end position="199"/>
    </location>
</feature>
<accession>A0A099T2N1</accession>
<feature type="transmembrane region" description="Helical" evidence="5">
    <location>
        <begin position="39"/>
        <end position="57"/>
    </location>
</feature>
<comment type="subcellular location">
    <subcellularLocation>
        <location evidence="1">Membrane</location>
        <topology evidence="1">Multi-pass membrane protein</topology>
    </subcellularLocation>
</comment>
<evidence type="ECO:0000313" key="8">
    <source>
        <dbReference type="Proteomes" id="UP000029859"/>
    </source>
</evidence>
<dbReference type="PANTHER" id="PTHR43229">
    <property type="entry name" value="NODULATION PROTEIN J"/>
    <property type="match status" value="1"/>
</dbReference>
<feature type="transmembrane region" description="Helical" evidence="5">
    <location>
        <begin position="69"/>
        <end position="88"/>
    </location>
</feature>
<dbReference type="InterPro" id="IPR051784">
    <property type="entry name" value="Nod_factor_ABC_transporter"/>
</dbReference>
<evidence type="ECO:0000256" key="1">
    <source>
        <dbReference type="ARBA" id="ARBA00004141"/>
    </source>
</evidence>
<dbReference type="PROSITE" id="PS51012">
    <property type="entry name" value="ABC_TM2"/>
    <property type="match status" value="1"/>
</dbReference>
<evidence type="ECO:0000313" key="7">
    <source>
        <dbReference type="EMBL" id="KGK98481.1"/>
    </source>
</evidence>
<protein>
    <submittedName>
        <fullName evidence="7">ABC transporter permease</fullName>
    </submittedName>
</protein>
<gene>
    <name evidence="7" type="ORF">LI82_12355</name>
</gene>
<evidence type="ECO:0000256" key="2">
    <source>
        <dbReference type="ARBA" id="ARBA00022692"/>
    </source>
</evidence>
<evidence type="ECO:0000256" key="4">
    <source>
        <dbReference type="ARBA" id="ARBA00023136"/>
    </source>
</evidence>
<feature type="transmembrane region" description="Helical" evidence="5">
    <location>
        <begin position="126"/>
        <end position="144"/>
    </location>
</feature>
<keyword evidence="3 5" id="KW-1133">Transmembrane helix</keyword>
<keyword evidence="4 5" id="KW-0472">Membrane</keyword>
<evidence type="ECO:0000256" key="3">
    <source>
        <dbReference type="ARBA" id="ARBA00022989"/>
    </source>
</evidence>
<feature type="transmembrane region" description="Helical" evidence="5">
    <location>
        <begin position="205"/>
        <end position="226"/>
    </location>
</feature>
<dbReference type="PANTHER" id="PTHR43229:SF2">
    <property type="entry name" value="NODULATION PROTEIN J"/>
    <property type="match status" value="1"/>
</dbReference>
<dbReference type="Proteomes" id="UP000029859">
    <property type="component" value="Unassembled WGS sequence"/>
</dbReference>
<dbReference type="InterPro" id="IPR000412">
    <property type="entry name" value="ABC_2_transport"/>
</dbReference>
<reference evidence="7 8" key="1">
    <citation type="submission" date="2014-09" db="EMBL/GenBank/DDBJ databases">
        <title>Draft genome sequence of an obligately methylotrophic methanogen, Methanococcoides methylutens, isolated from marine sediment.</title>
        <authorList>
            <person name="Guan Y."/>
            <person name="Ngugi D.K."/>
            <person name="Blom J."/>
            <person name="Ali S."/>
            <person name="Ferry J.G."/>
            <person name="Stingl U."/>
        </authorList>
    </citation>
    <scope>NUCLEOTIDE SEQUENCE [LARGE SCALE GENOMIC DNA]</scope>
    <source>
        <strain evidence="7 8">DSM 2657</strain>
    </source>
</reference>
<feature type="domain" description="ABC transmembrane type-2" evidence="6">
    <location>
        <begin position="33"/>
        <end position="260"/>
    </location>
</feature>
<organism evidence="7 8">
    <name type="scientific">Methanococcoides methylutens</name>
    <dbReference type="NCBI Taxonomy" id="2226"/>
    <lineage>
        <taxon>Archaea</taxon>
        <taxon>Methanobacteriati</taxon>
        <taxon>Methanobacteriota</taxon>
        <taxon>Stenosarchaea group</taxon>
        <taxon>Methanomicrobia</taxon>
        <taxon>Methanosarcinales</taxon>
        <taxon>Methanosarcinaceae</taxon>
        <taxon>Methanococcoides</taxon>
    </lineage>
</organism>
<keyword evidence="2 5" id="KW-0812">Transmembrane</keyword>
<dbReference type="InterPro" id="IPR013525">
    <property type="entry name" value="ABC2_TM"/>
</dbReference>
<feature type="transmembrane region" description="Helical" evidence="5">
    <location>
        <begin position="233"/>
        <end position="254"/>
    </location>
</feature>
<keyword evidence="8" id="KW-1185">Reference proteome</keyword>
<name>A0A099T2N1_METMT</name>
<dbReference type="Pfam" id="PF01061">
    <property type="entry name" value="ABC2_membrane"/>
    <property type="match status" value="1"/>
</dbReference>
<dbReference type="AlphaFoldDB" id="A0A099T2N1"/>
<dbReference type="EMBL" id="JRHO01000014">
    <property type="protein sequence ID" value="KGK98481.1"/>
    <property type="molecule type" value="Genomic_DNA"/>
</dbReference>
<dbReference type="InterPro" id="IPR047817">
    <property type="entry name" value="ABC2_TM_bact-type"/>
</dbReference>
<dbReference type="OrthoDB" id="147058at2157"/>
<dbReference type="RefSeq" id="WP_048195996.1">
    <property type="nucleotide sequence ID" value="NZ_CAAGSM010000004.1"/>
</dbReference>
<sequence>MDIGMYFKIPELTPGAIKVWRRNKDVFMKNVKLNFLPPFIEPLLYLFAMGFGLGLFIEEIDGVPYAKFIAPALISVSVMYGAFFECSYGSYVRMYYQKTFDSIIATPLSIEDVIIGELLWGATRSTISATLMLPVIALFGLISFPHSLLVIPFAFLAGLLFACLGMTIAAVTPNIMSINYPILLFITPMFLFSGTFFPLNVLPEIIQYIALAILPLTHVVIIIRALTFGAPGWFLLGNLLWIIVVCAIGFVVSVNMMKKRLVV</sequence>
<feature type="transmembrane region" description="Helical" evidence="5">
    <location>
        <begin position="150"/>
        <end position="171"/>
    </location>
</feature>
<dbReference type="GO" id="GO:0043190">
    <property type="term" value="C:ATP-binding cassette (ABC) transporter complex"/>
    <property type="evidence" value="ECO:0007669"/>
    <property type="project" value="InterPro"/>
</dbReference>
<dbReference type="GO" id="GO:0140359">
    <property type="term" value="F:ABC-type transporter activity"/>
    <property type="evidence" value="ECO:0007669"/>
    <property type="project" value="InterPro"/>
</dbReference>
<proteinExistence type="predicted"/>
<dbReference type="PRINTS" id="PR00164">
    <property type="entry name" value="ABC2TRNSPORT"/>
</dbReference>
<evidence type="ECO:0000256" key="5">
    <source>
        <dbReference type="SAM" id="Phobius"/>
    </source>
</evidence>
<comment type="caution">
    <text evidence="7">The sequence shown here is derived from an EMBL/GenBank/DDBJ whole genome shotgun (WGS) entry which is preliminary data.</text>
</comment>
<evidence type="ECO:0000259" key="6">
    <source>
        <dbReference type="PROSITE" id="PS51012"/>
    </source>
</evidence>